<feature type="region of interest" description="Disordered" evidence="2">
    <location>
        <begin position="615"/>
        <end position="637"/>
    </location>
</feature>
<comment type="caution">
    <text evidence="3">The sequence shown here is derived from an EMBL/GenBank/DDBJ whole genome shotgun (WGS) entry which is preliminary data.</text>
</comment>
<reference evidence="3 4" key="2">
    <citation type="journal article" date="2013" name="PLoS ONE">
        <title>INDIGO - INtegrated Data Warehouse of MIcrobial GenOmes with Examples from the Red Sea Extremophiles.</title>
        <authorList>
            <person name="Alam I."/>
            <person name="Antunes A."/>
            <person name="Kamau A.A."/>
            <person name="Ba Alawi W."/>
            <person name="Kalkatawi M."/>
            <person name="Stingl U."/>
            <person name="Bajic V.B."/>
        </authorList>
    </citation>
    <scope>NUCLEOTIDE SEQUENCE [LARGE SCALE GENOMIC DNA]</scope>
    <source>
        <strain evidence="3 4">E1L3A</strain>
    </source>
</reference>
<keyword evidence="4" id="KW-1185">Reference proteome</keyword>
<organism evidence="3 4">
    <name type="scientific">Salinisphaera shabanensis E1L3A</name>
    <dbReference type="NCBI Taxonomy" id="1033802"/>
    <lineage>
        <taxon>Bacteria</taxon>
        <taxon>Pseudomonadati</taxon>
        <taxon>Pseudomonadota</taxon>
        <taxon>Gammaproteobacteria</taxon>
        <taxon>Salinisphaerales</taxon>
        <taxon>Salinisphaeraceae</taxon>
        <taxon>Salinisphaera</taxon>
    </lineage>
</organism>
<proteinExistence type="predicted"/>
<gene>
    <name evidence="3" type="primary">lpoA</name>
    <name evidence="3" type="ORF">SSPSH_000322</name>
</gene>
<evidence type="ECO:0000256" key="1">
    <source>
        <dbReference type="ARBA" id="ARBA00023136"/>
    </source>
</evidence>
<accession>U2G390</accession>
<name>U2G390_9GAMM</name>
<evidence type="ECO:0000313" key="4">
    <source>
        <dbReference type="Proteomes" id="UP000006242"/>
    </source>
</evidence>
<sequence length="637" mass="70150">MTVYKKPTLGVFAILLLALVLAGCAQQLREAQNRTLGTPASTPDQAIAEGDYARAAELYAQASATASDPDRARQLRFEAGLAAAQAGDAAMAKQILASFPPSTLNDLERARYELARREVNLVGTAPGAALEQLPPPGSGTPPQVAERVWEKRAQLHFEQNQLIAGIGALVQRGVWLVDDQMLRGNDDAIYSKALDAITAGQGPQSQAAQNADQTTVGWLALADIGQRRWNSRRERDQALAAWEERYPQHPATRAVLEQRFDYRARTSPVERNRPGQRFGQAPRPQSDTVALALPMTGKFANAAEAIRDGFMFAFENDSSAPSRPMIYDTNTMSANELVRRAESDRVGILVGPLDKPKVAEMARLNSQIPTIGLNYSDIPDSRAGFYQFALAPEDEAREVARQASKKGRNRALALVPSGDWGRRVFTAFRMELESQGGQIIDQATYEPSEPDHRDPIQRLLKSYRGSGADFIFVAGQPDQARLIRSQLRYYRARNLSMLTTSHAYTGTPNAGDDIDLNGVEFVDMPWVVGDGDFLASRRAEAEQRYGSTAKHYKRLFAMGMDAWKLTDRIAEQGLRPDDLFEGMSGVLKVNPDGTIRRYLAWAVFRNGEPQLVEMPSLSDARNDQAGSSADSRDPWAP</sequence>
<dbReference type="SUPFAM" id="SSF53822">
    <property type="entry name" value="Periplasmic binding protein-like I"/>
    <property type="match status" value="1"/>
</dbReference>
<protein>
    <submittedName>
        <fullName evidence="3">Penicillin-binding protein activator LpoA</fullName>
    </submittedName>
</protein>
<dbReference type="GO" id="GO:0031241">
    <property type="term" value="C:periplasmic side of cell outer membrane"/>
    <property type="evidence" value="ECO:0007669"/>
    <property type="project" value="TreeGrafter"/>
</dbReference>
<keyword evidence="1" id="KW-0472">Membrane</keyword>
<dbReference type="InterPro" id="IPR028082">
    <property type="entry name" value="Peripla_BP_I"/>
</dbReference>
<dbReference type="CDD" id="cd06339">
    <property type="entry name" value="PBP1_YraM_LppC_lipoprotein-like"/>
    <property type="match status" value="1"/>
</dbReference>
<dbReference type="InterPro" id="IPR007443">
    <property type="entry name" value="LpoA"/>
</dbReference>
<dbReference type="PROSITE" id="PS51257">
    <property type="entry name" value="PROKAR_LIPOPROTEIN"/>
    <property type="match status" value="1"/>
</dbReference>
<dbReference type="PANTHER" id="PTHR38038">
    <property type="entry name" value="PENICILLIN-BINDING PROTEIN ACTIVATOR LPOA"/>
    <property type="match status" value="1"/>
</dbReference>
<dbReference type="Gene3D" id="1.25.40.650">
    <property type="match status" value="1"/>
</dbReference>
<dbReference type="GO" id="GO:0030234">
    <property type="term" value="F:enzyme regulator activity"/>
    <property type="evidence" value="ECO:0007669"/>
    <property type="project" value="TreeGrafter"/>
</dbReference>
<dbReference type="EMBL" id="AFNV02000002">
    <property type="protein sequence ID" value="ERJ20598.1"/>
    <property type="molecule type" value="Genomic_DNA"/>
</dbReference>
<dbReference type="STRING" id="1033802.SSPSH_000322"/>
<dbReference type="Pfam" id="PF04348">
    <property type="entry name" value="LppC"/>
    <property type="match status" value="1"/>
</dbReference>
<dbReference type="AlphaFoldDB" id="U2G390"/>
<evidence type="ECO:0000313" key="3">
    <source>
        <dbReference type="EMBL" id="ERJ20598.1"/>
    </source>
</evidence>
<dbReference type="eggNOG" id="COG3107">
    <property type="taxonomic scope" value="Bacteria"/>
</dbReference>
<dbReference type="GO" id="GO:0009252">
    <property type="term" value="P:peptidoglycan biosynthetic process"/>
    <property type="evidence" value="ECO:0007669"/>
    <property type="project" value="TreeGrafter"/>
</dbReference>
<dbReference type="Proteomes" id="UP000006242">
    <property type="component" value="Unassembled WGS sequence"/>
</dbReference>
<dbReference type="Gene3D" id="3.40.50.2300">
    <property type="match status" value="2"/>
</dbReference>
<reference evidence="3 4" key="1">
    <citation type="journal article" date="2011" name="J. Bacteriol.">
        <title>Genome sequence of Salinisphaera shabanensis, a gammaproteobacterium from the harsh, variable environment of the brine-seawater interface of the Shaban Deep in the Red Sea.</title>
        <authorList>
            <person name="Antunes A."/>
            <person name="Alam I."/>
            <person name="Bajic V.B."/>
            <person name="Stingl U."/>
        </authorList>
    </citation>
    <scope>NUCLEOTIDE SEQUENCE [LARGE SCALE GENOMIC DNA]</scope>
    <source>
        <strain evidence="3 4">E1L3A</strain>
    </source>
</reference>
<evidence type="ECO:0000256" key="2">
    <source>
        <dbReference type="SAM" id="MobiDB-lite"/>
    </source>
</evidence>
<dbReference type="PANTHER" id="PTHR38038:SF1">
    <property type="entry name" value="PENICILLIN-BINDING PROTEIN ACTIVATOR LPOA"/>
    <property type="match status" value="1"/>
</dbReference>